<reference evidence="2" key="1">
    <citation type="journal article" date="2022" name="Mol. Ecol. Resour.">
        <title>The genomes of chicory, endive, great burdock and yacon provide insights into Asteraceae palaeo-polyploidization history and plant inulin production.</title>
        <authorList>
            <person name="Fan W."/>
            <person name="Wang S."/>
            <person name="Wang H."/>
            <person name="Wang A."/>
            <person name="Jiang F."/>
            <person name="Liu H."/>
            <person name="Zhao H."/>
            <person name="Xu D."/>
            <person name="Zhang Y."/>
        </authorList>
    </citation>
    <scope>NUCLEOTIDE SEQUENCE [LARGE SCALE GENOMIC DNA]</scope>
    <source>
        <strain evidence="2">cv. Punajuju</strain>
    </source>
</reference>
<proteinExistence type="predicted"/>
<sequence>MKQPFSIHKLKRRFVTSCYASFMISSLVISNIFSPNSNSVAFAPNGKNELRTEIVAAAKCVFEGDSRTAAEAQVNCPDFGVTATLKPHQIEGLSWLIRRYLIGVNVILVAFAPDGKNELRTEIVAAAKCVFEGDARTAAEAQVNCPDFGVTATLKPHQIEGLSWLIRRYLIGVNVILGMRFILSNRFSFSID</sequence>
<comment type="caution">
    <text evidence="1">The sequence shown here is derived from an EMBL/GenBank/DDBJ whole genome shotgun (WGS) entry which is preliminary data.</text>
</comment>
<gene>
    <name evidence="1" type="ORF">L2E82_10962</name>
</gene>
<dbReference type="EMBL" id="CM042010">
    <property type="protein sequence ID" value="KAI3780967.1"/>
    <property type="molecule type" value="Genomic_DNA"/>
</dbReference>
<accession>A0ACB9GBX3</accession>
<keyword evidence="2" id="KW-1185">Reference proteome</keyword>
<reference evidence="1 2" key="2">
    <citation type="journal article" date="2022" name="Mol. Ecol. Resour.">
        <title>The genomes of chicory, endive, great burdock and yacon provide insights into Asteraceae paleo-polyploidization history and plant inulin production.</title>
        <authorList>
            <person name="Fan W."/>
            <person name="Wang S."/>
            <person name="Wang H."/>
            <person name="Wang A."/>
            <person name="Jiang F."/>
            <person name="Liu H."/>
            <person name="Zhao H."/>
            <person name="Xu D."/>
            <person name="Zhang Y."/>
        </authorList>
    </citation>
    <scope>NUCLEOTIDE SEQUENCE [LARGE SCALE GENOMIC DNA]</scope>
    <source>
        <strain evidence="2">cv. Punajuju</strain>
        <tissue evidence="1">Leaves</tissue>
    </source>
</reference>
<dbReference type="Proteomes" id="UP001055811">
    <property type="component" value="Linkage Group LG02"/>
</dbReference>
<evidence type="ECO:0000313" key="1">
    <source>
        <dbReference type="EMBL" id="KAI3780967.1"/>
    </source>
</evidence>
<protein>
    <submittedName>
        <fullName evidence="1">Uncharacterized protein</fullName>
    </submittedName>
</protein>
<name>A0ACB9GBX3_CICIN</name>
<organism evidence="1 2">
    <name type="scientific">Cichorium intybus</name>
    <name type="common">Chicory</name>
    <dbReference type="NCBI Taxonomy" id="13427"/>
    <lineage>
        <taxon>Eukaryota</taxon>
        <taxon>Viridiplantae</taxon>
        <taxon>Streptophyta</taxon>
        <taxon>Embryophyta</taxon>
        <taxon>Tracheophyta</taxon>
        <taxon>Spermatophyta</taxon>
        <taxon>Magnoliopsida</taxon>
        <taxon>eudicotyledons</taxon>
        <taxon>Gunneridae</taxon>
        <taxon>Pentapetalae</taxon>
        <taxon>asterids</taxon>
        <taxon>campanulids</taxon>
        <taxon>Asterales</taxon>
        <taxon>Asteraceae</taxon>
        <taxon>Cichorioideae</taxon>
        <taxon>Cichorieae</taxon>
        <taxon>Cichoriinae</taxon>
        <taxon>Cichorium</taxon>
    </lineage>
</organism>
<evidence type="ECO:0000313" key="2">
    <source>
        <dbReference type="Proteomes" id="UP001055811"/>
    </source>
</evidence>